<name>A0A8T2Q2A5_CERRI</name>
<gene>
    <name evidence="1" type="ORF">KP509_38G005000</name>
</gene>
<keyword evidence="2" id="KW-1185">Reference proteome</keyword>
<sequence length="132" mass="15197">MPNSMQKLTSKLQKKRTLKPSNMFDMLFEEVANPFSSDSGGLVAGKENKNPNVLQIDRNPQDDVKIVHNTRFKQDEVGWTQVVYKKKPQNPLPSSNMPFNHVTRNLDMETFAQDLYKTDQDVLANYSFQAFN</sequence>
<comment type="caution">
    <text evidence="1">The sequence shown here is derived from an EMBL/GenBank/DDBJ whole genome shotgun (WGS) entry which is preliminary data.</text>
</comment>
<reference evidence="1" key="1">
    <citation type="submission" date="2021-08" db="EMBL/GenBank/DDBJ databases">
        <title>WGS assembly of Ceratopteris richardii.</title>
        <authorList>
            <person name="Marchant D.B."/>
            <person name="Chen G."/>
            <person name="Jenkins J."/>
            <person name="Shu S."/>
            <person name="Leebens-Mack J."/>
            <person name="Grimwood J."/>
            <person name="Schmutz J."/>
            <person name="Soltis P."/>
            <person name="Soltis D."/>
            <person name="Chen Z.-H."/>
        </authorList>
    </citation>
    <scope>NUCLEOTIDE SEQUENCE</scope>
    <source>
        <strain evidence="1">Whitten #5841</strain>
        <tissue evidence="1">Leaf</tissue>
    </source>
</reference>
<accession>A0A8T2Q2A5</accession>
<evidence type="ECO:0000313" key="1">
    <source>
        <dbReference type="EMBL" id="KAH7277743.1"/>
    </source>
</evidence>
<protein>
    <submittedName>
        <fullName evidence="1">Uncharacterized protein</fullName>
    </submittedName>
</protein>
<dbReference type="AlphaFoldDB" id="A0A8T2Q2A5"/>
<evidence type="ECO:0000313" key="2">
    <source>
        <dbReference type="Proteomes" id="UP000825935"/>
    </source>
</evidence>
<dbReference type="Proteomes" id="UP000825935">
    <property type="component" value="Chromosome 38"/>
</dbReference>
<dbReference type="EMBL" id="CM035443">
    <property type="protein sequence ID" value="KAH7277743.1"/>
    <property type="molecule type" value="Genomic_DNA"/>
</dbReference>
<organism evidence="1 2">
    <name type="scientific">Ceratopteris richardii</name>
    <name type="common">Triangle waterfern</name>
    <dbReference type="NCBI Taxonomy" id="49495"/>
    <lineage>
        <taxon>Eukaryota</taxon>
        <taxon>Viridiplantae</taxon>
        <taxon>Streptophyta</taxon>
        <taxon>Embryophyta</taxon>
        <taxon>Tracheophyta</taxon>
        <taxon>Polypodiopsida</taxon>
        <taxon>Polypodiidae</taxon>
        <taxon>Polypodiales</taxon>
        <taxon>Pteridineae</taxon>
        <taxon>Pteridaceae</taxon>
        <taxon>Parkerioideae</taxon>
        <taxon>Ceratopteris</taxon>
    </lineage>
</organism>
<proteinExistence type="predicted"/>